<name>A0A9P0THS1_PIEBR</name>
<evidence type="ECO:0000313" key="3">
    <source>
        <dbReference type="Proteomes" id="UP001152562"/>
    </source>
</evidence>
<comment type="caution">
    <text evidence="2">The sequence shown here is derived from an EMBL/GenBank/DDBJ whole genome shotgun (WGS) entry which is preliminary data.</text>
</comment>
<dbReference type="Proteomes" id="UP001152562">
    <property type="component" value="Unassembled WGS sequence"/>
</dbReference>
<reference evidence="2" key="1">
    <citation type="submission" date="2022-05" db="EMBL/GenBank/DDBJ databases">
        <authorList>
            <person name="Okamura Y."/>
        </authorList>
    </citation>
    <scope>NUCLEOTIDE SEQUENCE</scope>
</reference>
<evidence type="ECO:0008006" key="4">
    <source>
        <dbReference type="Google" id="ProtNLM"/>
    </source>
</evidence>
<accession>A0A9P0THS1</accession>
<dbReference type="SUPFAM" id="SSF47459">
    <property type="entry name" value="HLH, helix-loop-helix DNA-binding domain"/>
    <property type="match status" value="1"/>
</dbReference>
<gene>
    <name evidence="2" type="ORF">PIBRA_LOCUS8389</name>
</gene>
<feature type="region of interest" description="Disordered" evidence="1">
    <location>
        <begin position="1"/>
        <end position="42"/>
    </location>
</feature>
<dbReference type="EMBL" id="CALOZG010000020">
    <property type="protein sequence ID" value="CAH4031937.1"/>
    <property type="molecule type" value="Genomic_DNA"/>
</dbReference>
<evidence type="ECO:0000313" key="2">
    <source>
        <dbReference type="EMBL" id="CAH4031937.1"/>
    </source>
</evidence>
<keyword evidence="3" id="KW-1185">Reference proteome</keyword>
<feature type="compositionally biased region" description="Acidic residues" evidence="1">
    <location>
        <begin position="150"/>
        <end position="171"/>
    </location>
</feature>
<feature type="region of interest" description="Disordered" evidence="1">
    <location>
        <begin position="143"/>
        <end position="173"/>
    </location>
</feature>
<dbReference type="AlphaFoldDB" id="A0A9P0THS1"/>
<dbReference type="GO" id="GO:0046983">
    <property type="term" value="F:protein dimerization activity"/>
    <property type="evidence" value="ECO:0007669"/>
    <property type="project" value="InterPro"/>
</dbReference>
<evidence type="ECO:0000256" key="1">
    <source>
        <dbReference type="SAM" id="MobiDB-lite"/>
    </source>
</evidence>
<organism evidence="2 3">
    <name type="scientific">Pieris brassicae</name>
    <name type="common">White butterfly</name>
    <name type="synonym">Large white butterfly</name>
    <dbReference type="NCBI Taxonomy" id="7116"/>
    <lineage>
        <taxon>Eukaryota</taxon>
        <taxon>Metazoa</taxon>
        <taxon>Ecdysozoa</taxon>
        <taxon>Arthropoda</taxon>
        <taxon>Hexapoda</taxon>
        <taxon>Insecta</taxon>
        <taxon>Pterygota</taxon>
        <taxon>Neoptera</taxon>
        <taxon>Endopterygota</taxon>
        <taxon>Lepidoptera</taxon>
        <taxon>Glossata</taxon>
        <taxon>Ditrysia</taxon>
        <taxon>Papilionoidea</taxon>
        <taxon>Pieridae</taxon>
        <taxon>Pierinae</taxon>
        <taxon>Pieris</taxon>
    </lineage>
</organism>
<dbReference type="InterPro" id="IPR036638">
    <property type="entry name" value="HLH_DNA-bd_sf"/>
</dbReference>
<feature type="compositionally biased region" description="Basic and acidic residues" evidence="1">
    <location>
        <begin position="1"/>
        <end position="12"/>
    </location>
</feature>
<sequence length="197" mass="21694">MERNGGQRGSDRKRGRPVGRGRVPLSAEERRARNAQYERERRVGTAEAMSSLAAALGCPPNASNAEIIAKAIQKLRNMQENVDPSDDMAVIKRRNAALMAQINDVEDRLKSGNSGEAQPKIKTKKPKTVLRPAIGSAQIDFAIIGNRSSDEEEDEDEDEEVPMTEAAEDQMDSVSFDAITDCPMDWGIDNCLADYML</sequence>
<feature type="compositionally biased region" description="Basic and acidic residues" evidence="1">
    <location>
        <begin position="27"/>
        <end position="42"/>
    </location>
</feature>
<proteinExistence type="predicted"/>
<protein>
    <recommendedName>
        <fullName evidence="4">BHLH domain-containing protein</fullName>
    </recommendedName>
</protein>